<dbReference type="Proteomes" id="UP000070427">
    <property type="component" value="Unassembled WGS sequence"/>
</dbReference>
<accession>A0A140L4N9</accession>
<proteinExistence type="predicted"/>
<dbReference type="EMBL" id="LOED01000026">
    <property type="protein sequence ID" value="KXG75514.1"/>
    <property type="molecule type" value="Genomic_DNA"/>
</dbReference>
<gene>
    <name evidence="1" type="ORF">AN618_18870</name>
</gene>
<organism evidence="1 2">
    <name type="scientific">Fervidicola ferrireducens</name>
    <dbReference type="NCBI Taxonomy" id="520764"/>
    <lineage>
        <taxon>Bacteria</taxon>
        <taxon>Bacillati</taxon>
        <taxon>Bacillota</taxon>
        <taxon>Clostridia</taxon>
        <taxon>Thermosediminibacterales</taxon>
        <taxon>Thermosediminibacteraceae</taxon>
        <taxon>Fervidicola</taxon>
    </lineage>
</organism>
<dbReference type="AlphaFoldDB" id="A0A140L4N9"/>
<keyword evidence="2" id="KW-1185">Reference proteome</keyword>
<sequence length="35" mass="3899">MRPSVREVLKVAELIGQANTVLGRVYEILIKNNAC</sequence>
<evidence type="ECO:0000313" key="2">
    <source>
        <dbReference type="Proteomes" id="UP000070427"/>
    </source>
</evidence>
<protein>
    <submittedName>
        <fullName evidence="1">Uncharacterized protein</fullName>
    </submittedName>
</protein>
<evidence type="ECO:0000313" key="1">
    <source>
        <dbReference type="EMBL" id="KXG75514.1"/>
    </source>
</evidence>
<comment type="caution">
    <text evidence="1">The sequence shown here is derived from an EMBL/GenBank/DDBJ whole genome shotgun (WGS) entry which is preliminary data.</text>
</comment>
<name>A0A140L4N9_9FIRM</name>
<dbReference type="InParanoid" id="A0A140L4N9"/>
<dbReference type="STRING" id="520764.AN618_18870"/>
<reference evidence="1 2" key="1">
    <citation type="submission" date="2015-12" db="EMBL/GenBank/DDBJ databases">
        <title>Draft genome sequnece of Fervidicola ferrireducens strain Y170.</title>
        <authorList>
            <person name="Patel B.K."/>
        </authorList>
    </citation>
    <scope>NUCLEOTIDE SEQUENCE [LARGE SCALE GENOMIC DNA]</scope>
    <source>
        <strain evidence="1 2">Y170</strain>
    </source>
</reference>